<dbReference type="GO" id="GO:0033204">
    <property type="term" value="F:ribonuclease P RNA binding"/>
    <property type="evidence" value="ECO:0007669"/>
    <property type="project" value="TreeGrafter"/>
</dbReference>
<dbReference type="PANTHER" id="PTHR15441:SF1">
    <property type="entry name" value="RIBONUCLEASE P PROTEIN SUBUNIT P14"/>
    <property type="match status" value="1"/>
</dbReference>
<keyword evidence="1" id="KW-0819">tRNA processing</keyword>
<dbReference type="GO" id="GO:0030681">
    <property type="term" value="C:multimeric ribonuclease P complex"/>
    <property type="evidence" value="ECO:0007669"/>
    <property type="project" value="TreeGrafter"/>
</dbReference>
<dbReference type="OMA" id="PCHFQVI"/>
<evidence type="ECO:0000313" key="3">
    <source>
        <dbReference type="Proteomes" id="UP000005408"/>
    </source>
</evidence>
<reference evidence="2" key="1">
    <citation type="submission" date="2022-08" db="UniProtKB">
        <authorList>
            <consortium name="EnsemblMetazoa"/>
        </authorList>
    </citation>
    <scope>IDENTIFICATION</scope>
    <source>
        <strain evidence="2">05x7-T-G4-1.051#20</strain>
    </source>
</reference>
<dbReference type="EnsemblMetazoa" id="G28785.1">
    <property type="protein sequence ID" value="G28785.1:cds"/>
    <property type="gene ID" value="G28785"/>
</dbReference>
<dbReference type="AlphaFoldDB" id="A0A8W8LL23"/>
<sequence>MKVRKTKFSVSKKCYFRIQLEFENEGYKDIGETMFKFEVQQAVKNLCGEIGESFVDVLKYDPLFREAILVTCERFRVQLHGALTLFNCYENKRCAFRIHQISSNLMNLVSDSRRMGLPIKSV</sequence>
<keyword evidence="3" id="KW-1185">Reference proteome</keyword>
<dbReference type="Gene3D" id="3.30.70.3250">
    <property type="entry name" value="Ribonuclease P, Pop5 subunit"/>
    <property type="match status" value="1"/>
</dbReference>
<dbReference type="EnsemblMetazoa" id="G28785.2">
    <property type="protein sequence ID" value="G28785.2:cds"/>
    <property type="gene ID" value="G28785"/>
</dbReference>
<protein>
    <submittedName>
        <fullName evidence="2">Uncharacterized protein</fullName>
    </submittedName>
</protein>
<dbReference type="GO" id="GO:0005730">
    <property type="term" value="C:nucleolus"/>
    <property type="evidence" value="ECO:0007669"/>
    <property type="project" value="TreeGrafter"/>
</dbReference>
<name>A0A8W8LL23_MAGGI</name>
<dbReference type="Proteomes" id="UP000005408">
    <property type="component" value="Unassembled WGS sequence"/>
</dbReference>
<dbReference type="SUPFAM" id="SSF160350">
    <property type="entry name" value="Rnp2-like"/>
    <property type="match status" value="1"/>
</dbReference>
<accession>A0A8W8LL23</accession>
<organism evidence="2 3">
    <name type="scientific">Magallana gigas</name>
    <name type="common">Pacific oyster</name>
    <name type="synonym">Crassostrea gigas</name>
    <dbReference type="NCBI Taxonomy" id="29159"/>
    <lineage>
        <taxon>Eukaryota</taxon>
        <taxon>Metazoa</taxon>
        <taxon>Spiralia</taxon>
        <taxon>Lophotrochozoa</taxon>
        <taxon>Mollusca</taxon>
        <taxon>Bivalvia</taxon>
        <taxon>Autobranchia</taxon>
        <taxon>Pteriomorphia</taxon>
        <taxon>Ostreida</taxon>
        <taxon>Ostreoidea</taxon>
        <taxon>Ostreidae</taxon>
        <taxon>Magallana</taxon>
    </lineage>
</organism>
<proteinExistence type="predicted"/>
<evidence type="ECO:0000256" key="1">
    <source>
        <dbReference type="ARBA" id="ARBA00022694"/>
    </source>
</evidence>
<evidence type="ECO:0000313" key="2">
    <source>
        <dbReference type="EnsemblMetazoa" id="G28785.1:cds"/>
    </source>
</evidence>
<dbReference type="GO" id="GO:0001682">
    <property type="term" value="P:tRNA 5'-leader removal"/>
    <property type="evidence" value="ECO:0007669"/>
    <property type="project" value="TreeGrafter"/>
</dbReference>
<dbReference type="OrthoDB" id="2262258at2759"/>
<dbReference type="PANTHER" id="PTHR15441">
    <property type="entry name" value="RIBONUCLEASE P PROTEIN SUBUNIT P14"/>
    <property type="match status" value="1"/>
</dbReference>
<dbReference type="InterPro" id="IPR038085">
    <property type="entry name" value="Rnp2-like_sf"/>
</dbReference>